<name>A0A840RDA8_9NEIS</name>
<keyword evidence="2" id="KW-1185">Reference proteome</keyword>
<accession>A0A840RDA8</accession>
<reference evidence="1 2" key="1">
    <citation type="submission" date="2020-08" db="EMBL/GenBank/DDBJ databases">
        <title>Genomic Encyclopedia of Type Strains, Phase IV (KMG-IV): sequencing the most valuable type-strain genomes for metagenomic binning, comparative biology and taxonomic classification.</title>
        <authorList>
            <person name="Goeker M."/>
        </authorList>
    </citation>
    <scope>NUCLEOTIDE SEQUENCE [LARGE SCALE GENOMIC DNA]</scope>
    <source>
        <strain evidence="1 2">DSM 18233</strain>
    </source>
</reference>
<dbReference type="Proteomes" id="UP000543030">
    <property type="component" value="Unassembled WGS sequence"/>
</dbReference>
<sequence>MKKSIMFLTLCVPVIVLGQTNKIPPDIKSFISNSENCQHFAGEWDVSLSSQQKSDINSNIDKYCSKAHSQHANLNKKYKKNKEMMAIIKKTIKENDAVSSYE</sequence>
<gene>
    <name evidence="1" type="ORF">HNQ50_002189</name>
</gene>
<evidence type="ECO:0000313" key="2">
    <source>
        <dbReference type="Proteomes" id="UP000543030"/>
    </source>
</evidence>
<dbReference type="RefSeq" id="WP_184100493.1">
    <property type="nucleotide sequence ID" value="NZ_JACHHN010000004.1"/>
</dbReference>
<organism evidence="1 2">
    <name type="scientific">Silvimonas terrae</name>
    <dbReference type="NCBI Taxonomy" id="300266"/>
    <lineage>
        <taxon>Bacteria</taxon>
        <taxon>Pseudomonadati</taxon>
        <taxon>Pseudomonadota</taxon>
        <taxon>Betaproteobacteria</taxon>
        <taxon>Neisseriales</taxon>
        <taxon>Chitinibacteraceae</taxon>
        <taxon>Silvimonas</taxon>
    </lineage>
</organism>
<dbReference type="EMBL" id="JACHHN010000004">
    <property type="protein sequence ID" value="MBB5191459.1"/>
    <property type="molecule type" value="Genomic_DNA"/>
</dbReference>
<evidence type="ECO:0000313" key="1">
    <source>
        <dbReference type="EMBL" id="MBB5191459.1"/>
    </source>
</evidence>
<dbReference type="AlphaFoldDB" id="A0A840RDA8"/>
<comment type="caution">
    <text evidence="1">The sequence shown here is derived from an EMBL/GenBank/DDBJ whole genome shotgun (WGS) entry which is preliminary data.</text>
</comment>
<protein>
    <submittedName>
        <fullName evidence="1">Uncharacterized protein</fullName>
    </submittedName>
</protein>
<proteinExistence type="predicted"/>